<protein>
    <submittedName>
        <fullName evidence="5">Ribosomal protein L6</fullName>
    </submittedName>
</protein>
<comment type="caution">
    <text evidence="5">The sequence shown here is derived from an EMBL/GenBank/DDBJ whole genome shotgun (WGS) entry which is preliminary data.</text>
</comment>
<dbReference type="InterPro" id="IPR020040">
    <property type="entry name" value="Ribosomal_uL6_a/b-dom"/>
</dbReference>
<dbReference type="InterPro" id="IPR036789">
    <property type="entry name" value="Ribosomal_uL6-like_a/b-dom_sf"/>
</dbReference>
<dbReference type="GO" id="GO:0005762">
    <property type="term" value="C:mitochondrial large ribosomal subunit"/>
    <property type="evidence" value="ECO:0007669"/>
    <property type="project" value="TreeGrafter"/>
</dbReference>
<evidence type="ECO:0000256" key="3">
    <source>
        <dbReference type="ARBA" id="ARBA00023274"/>
    </source>
</evidence>
<keyword evidence="3" id="KW-0687">Ribonucleoprotein</keyword>
<dbReference type="EMBL" id="JAODAN010000006">
    <property type="protein sequence ID" value="KAK1923577.1"/>
    <property type="molecule type" value="Genomic_DNA"/>
</dbReference>
<sequence>MITRTSSSILPAVARAFHSSAVTASHIGKQPIPVPPTVTFDLPKLSISPDLSITSPNAERFITVKGPLGTQTVVLLPPVILTPPSESNPSLVVSVHDSAKKPHKRAWGLTRSLLHNAVVGVSEGYTVELRLVGVGYRAAVEPIPENFRNLKAQIPVKTRPRSPGAPPPLDLPSPTDRLNIKLGFSHPVLIDIPTNIAVSVPQPTKIVLKGTDKQALGNFAATIRAWRKPEPYRGKGIFIDDETIKLKEVRKK</sequence>
<dbReference type="GO" id="GO:0006412">
    <property type="term" value="P:translation"/>
    <property type="evidence" value="ECO:0007669"/>
    <property type="project" value="InterPro"/>
</dbReference>
<dbReference type="SUPFAM" id="SSF56053">
    <property type="entry name" value="Ribosomal protein L6"/>
    <property type="match status" value="2"/>
</dbReference>
<dbReference type="Gene3D" id="3.90.930.12">
    <property type="entry name" value="Ribosomal protein L6, alpha-beta domain"/>
    <property type="match status" value="2"/>
</dbReference>
<evidence type="ECO:0000256" key="2">
    <source>
        <dbReference type="ARBA" id="ARBA00022980"/>
    </source>
</evidence>
<comment type="similarity">
    <text evidence="1">Belongs to the universal ribosomal protein uL6 family.</text>
</comment>
<dbReference type="Proteomes" id="UP001182556">
    <property type="component" value="Unassembled WGS sequence"/>
</dbReference>
<evidence type="ECO:0000259" key="4">
    <source>
        <dbReference type="Pfam" id="PF00347"/>
    </source>
</evidence>
<evidence type="ECO:0000256" key="1">
    <source>
        <dbReference type="ARBA" id="ARBA00009356"/>
    </source>
</evidence>
<proteinExistence type="inferred from homology"/>
<dbReference type="Pfam" id="PF00347">
    <property type="entry name" value="Ribosomal_L6"/>
    <property type="match status" value="1"/>
</dbReference>
<reference evidence="5" key="1">
    <citation type="submission" date="2023-02" db="EMBL/GenBank/DDBJ databases">
        <title>Identification and recombinant expression of a fungal hydrolase from Papiliotrema laurentii that hydrolyzes apple cutin and clears colloidal polyester polyurethane.</title>
        <authorList>
            <consortium name="DOE Joint Genome Institute"/>
            <person name="Roman V.A."/>
            <person name="Bojanowski C."/>
            <person name="Crable B.R."/>
            <person name="Wagner D.N."/>
            <person name="Hung C.S."/>
            <person name="Nadeau L.J."/>
            <person name="Schratz L."/>
            <person name="Haridas S."/>
            <person name="Pangilinan J."/>
            <person name="Lipzen A."/>
            <person name="Na H."/>
            <person name="Yan M."/>
            <person name="Ng V."/>
            <person name="Grigoriev I.V."/>
            <person name="Spatafora J.W."/>
            <person name="Barlow D."/>
            <person name="Biffinger J."/>
            <person name="Kelley-Loughnane N."/>
            <person name="Varaljay V.A."/>
            <person name="Crookes-Goodson W.J."/>
        </authorList>
    </citation>
    <scope>NUCLEOTIDE SEQUENCE</scope>
    <source>
        <strain evidence="5">5307AH</strain>
    </source>
</reference>
<evidence type="ECO:0000313" key="6">
    <source>
        <dbReference type="Proteomes" id="UP001182556"/>
    </source>
</evidence>
<dbReference type="GO" id="GO:0003735">
    <property type="term" value="F:structural constituent of ribosome"/>
    <property type="evidence" value="ECO:0007669"/>
    <property type="project" value="InterPro"/>
</dbReference>
<gene>
    <name evidence="5" type="ORF">DB88DRAFT_546685</name>
</gene>
<keyword evidence="2 5" id="KW-0689">Ribosomal protein</keyword>
<dbReference type="AlphaFoldDB" id="A0AAD9FQK9"/>
<dbReference type="PANTHER" id="PTHR11655:SF14">
    <property type="entry name" value="LARGE RIBOSOMAL SUBUNIT PROTEIN UL6M"/>
    <property type="match status" value="1"/>
</dbReference>
<dbReference type="InterPro" id="IPR000702">
    <property type="entry name" value="Ribosomal_uL6-like"/>
</dbReference>
<accession>A0AAD9FQK9</accession>
<name>A0AAD9FQK9_PAPLA</name>
<feature type="domain" description="Large ribosomal subunit protein uL6 alpha-beta" evidence="4">
    <location>
        <begin position="177"/>
        <end position="237"/>
    </location>
</feature>
<dbReference type="PANTHER" id="PTHR11655">
    <property type="entry name" value="60S/50S RIBOSOMAL PROTEIN L6/L9"/>
    <property type="match status" value="1"/>
</dbReference>
<evidence type="ECO:0000313" key="5">
    <source>
        <dbReference type="EMBL" id="KAK1923577.1"/>
    </source>
</evidence>
<organism evidence="5 6">
    <name type="scientific">Papiliotrema laurentii</name>
    <name type="common">Cryptococcus laurentii</name>
    <dbReference type="NCBI Taxonomy" id="5418"/>
    <lineage>
        <taxon>Eukaryota</taxon>
        <taxon>Fungi</taxon>
        <taxon>Dikarya</taxon>
        <taxon>Basidiomycota</taxon>
        <taxon>Agaricomycotina</taxon>
        <taxon>Tremellomycetes</taxon>
        <taxon>Tremellales</taxon>
        <taxon>Rhynchogastremaceae</taxon>
        <taxon>Papiliotrema</taxon>
    </lineage>
</organism>
<keyword evidence="6" id="KW-1185">Reference proteome</keyword>
<dbReference type="GO" id="GO:0019843">
    <property type="term" value="F:rRNA binding"/>
    <property type="evidence" value="ECO:0007669"/>
    <property type="project" value="InterPro"/>
</dbReference>